<evidence type="ECO:0000313" key="2">
    <source>
        <dbReference type="Proteomes" id="UP001209570"/>
    </source>
</evidence>
<gene>
    <name evidence="1" type="ORF">P43SY_007889</name>
</gene>
<dbReference type="EMBL" id="JAKCXM010000131">
    <property type="protein sequence ID" value="KAJ0401320.1"/>
    <property type="molecule type" value="Genomic_DNA"/>
</dbReference>
<evidence type="ECO:0000313" key="1">
    <source>
        <dbReference type="EMBL" id="KAJ0401320.1"/>
    </source>
</evidence>
<proteinExistence type="predicted"/>
<dbReference type="Proteomes" id="UP001209570">
    <property type="component" value="Unassembled WGS sequence"/>
</dbReference>
<reference evidence="1" key="1">
    <citation type="submission" date="2021-12" db="EMBL/GenBank/DDBJ databases">
        <title>Prjna785345.</title>
        <authorList>
            <person name="Rujirawat T."/>
            <person name="Krajaejun T."/>
        </authorList>
    </citation>
    <scope>NUCLEOTIDE SEQUENCE</scope>
    <source>
        <strain evidence="1">Pi057C3</strain>
    </source>
</reference>
<protein>
    <submittedName>
        <fullName evidence="1">Uncharacterized protein</fullName>
    </submittedName>
</protein>
<keyword evidence="2" id="KW-1185">Reference proteome</keyword>
<sequence>MESTPSPLVRRLPLHPRKAQELFAALLQIDGGDGSDTVSQSLAERTRALQRRHAIAVSDAKRGHWFGRPEASEALVFVKLSADGAAILVSDASGYEDDESEEQNGPAHAPDGAIAVAVAIAVASVLRVRLLDDTDRFAIEWSAAVTKEPAAQDDDDKLVATQTMVLEAESHEALGSWLVALTCAVMATREATQPPRSQWERLLLQAIRLRVVELSDCLGIRAAVARVTQAYDRMRQRELEYDLPAFAALFLLQA</sequence>
<dbReference type="AlphaFoldDB" id="A0AAD5MB68"/>
<name>A0AAD5MB68_PYTIN</name>
<comment type="caution">
    <text evidence="1">The sequence shown here is derived from an EMBL/GenBank/DDBJ whole genome shotgun (WGS) entry which is preliminary data.</text>
</comment>
<accession>A0AAD5MB68</accession>
<organism evidence="1 2">
    <name type="scientific">Pythium insidiosum</name>
    <name type="common">Pythiosis disease agent</name>
    <dbReference type="NCBI Taxonomy" id="114742"/>
    <lineage>
        <taxon>Eukaryota</taxon>
        <taxon>Sar</taxon>
        <taxon>Stramenopiles</taxon>
        <taxon>Oomycota</taxon>
        <taxon>Peronosporomycetes</taxon>
        <taxon>Pythiales</taxon>
        <taxon>Pythiaceae</taxon>
        <taxon>Pythium</taxon>
    </lineage>
</organism>